<dbReference type="STRING" id="1365824.V5EMH4"/>
<feature type="region of interest" description="Disordered" evidence="1">
    <location>
        <begin position="84"/>
        <end position="104"/>
    </location>
</feature>
<keyword evidence="2" id="KW-0472">Membrane</keyword>
<keyword evidence="2" id="KW-1133">Transmembrane helix</keyword>
<dbReference type="Proteomes" id="UP000019377">
    <property type="component" value="Unassembled WGS sequence"/>
</dbReference>
<keyword evidence="4" id="KW-1185">Reference proteome</keyword>
<dbReference type="GeneID" id="27420455"/>
<dbReference type="eggNOG" id="ENOG502SW8D">
    <property type="taxonomic scope" value="Eukaryota"/>
</dbReference>
<feature type="compositionally biased region" description="Basic residues" evidence="1">
    <location>
        <begin position="146"/>
        <end position="163"/>
    </location>
</feature>
<proteinExistence type="predicted"/>
<evidence type="ECO:0000256" key="2">
    <source>
        <dbReference type="SAM" id="Phobius"/>
    </source>
</evidence>
<feature type="region of interest" description="Disordered" evidence="1">
    <location>
        <begin position="143"/>
        <end position="168"/>
    </location>
</feature>
<name>V5EMH4_KALBG</name>
<dbReference type="AlphaFoldDB" id="V5EMH4"/>
<feature type="transmembrane region" description="Helical" evidence="2">
    <location>
        <begin position="173"/>
        <end position="196"/>
    </location>
</feature>
<reference evidence="4" key="1">
    <citation type="journal article" date="2013" name="Genome Announc.">
        <title>Draft genome sequence of Pseudozyma brasiliensis sp. nov. strain GHG001, a high producer of endo-1,4-xylanase isolated from an insect pest of sugarcane.</title>
        <authorList>
            <person name="Oliveira J.V.D.C."/>
            <person name="dos Santos R.A.C."/>
            <person name="Borges T.A."/>
            <person name="Riano-Pachon D.M."/>
            <person name="Goldman G.H."/>
        </authorList>
    </citation>
    <scope>NUCLEOTIDE SEQUENCE [LARGE SCALE GENOMIC DNA]</scope>
    <source>
        <strain evidence="4">GHG001</strain>
    </source>
</reference>
<sequence>MVSPDHAAGQAGTSRLDFSDFLMHTDHTSVTQPPAFYFFREAFLLDSDVALQIHRDEWAEAIVLAVEHEGARLAEAEALAQAEEMGSLAGDSGSGELTFESDSEAQRRRALRRSKLRASNTSGGGGGGLFNLAWLKSADAAEASRKRSGRPTRKRRKERRTAKSRASEEAGMINFVSGAALLGVALAGSVAALGWWRRTSAALNSSA</sequence>
<protein>
    <submittedName>
        <fullName evidence="3">Uncharacterized protein</fullName>
    </submittedName>
</protein>
<gene>
    <name evidence="3" type="ORF">PSEUBRA_SCAF3g03840</name>
</gene>
<organism evidence="3 4">
    <name type="scientific">Kalmanozyma brasiliensis (strain GHG001)</name>
    <name type="common">Yeast</name>
    <name type="synonym">Pseudozyma brasiliensis</name>
    <dbReference type="NCBI Taxonomy" id="1365824"/>
    <lineage>
        <taxon>Eukaryota</taxon>
        <taxon>Fungi</taxon>
        <taxon>Dikarya</taxon>
        <taxon>Basidiomycota</taxon>
        <taxon>Ustilaginomycotina</taxon>
        <taxon>Ustilaginomycetes</taxon>
        <taxon>Ustilaginales</taxon>
        <taxon>Ustilaginaceae</taxon>
        <taxon>Kalmanozyma</taxon>
    </lineage>
</organism>
<keyword evidence="2" id="KW-0812">Transmembrane</keyword>
<accession>V5EMH4</accession>
<dbReference type="HOGENOM" id="CLU_1326889_0_0_1"/>
<evidence type="ECO:0000256" key="1">
    <source>
        <dbReference type="SAM" id="MobiDB-lite"/>
    </source>
</evidence>
<dbReference type="EMBL" id="KI545873">
    <property type="protein sequence ID" value="EST06340.1"/>
    <property type="molecule type" value="Genomic_DNA"/>
</dbReference>
<evidence type="ECO:0000313" key="3">
    <source>
        <dbReference type="EMBL" id="EST06340.1"/>
    </source>
</evidence>
<evidence type="ECO:0000313" key="4">
    <source>
        <dbReference type="Proteomes" id="UP000019377"/>
    </source>
</evidence>
<dbReference type="OrthoDB" id="25149at2759"/>